<dbReference type="InterPro" id="IPR052016">
    <property type="entry name" value="Bact_Sigma-Reg"/>
</dbReference>
<dbReference type="OrthoDB" id="9805967at2"/>
<protein>
    <submittedName>
        <fullName evidence="4">SpoIIE family protein phosphatase</fullName>
    </submittedName>
</protein>
<comment type="caution">
    <text evidence="4">The sequence shown here is derived from an EMBL/GenBank/DDBJ whole genome shotgun (WGS) entry which is preliminary data.</text>
</comment>
<dbReference type="PANTHER" id="PTHR43156:SF2">
    <property type="entry name" value="STAGE II SPORULATION PROTEIN E"/>
    <property type="match status" value="1"/>
</dbReference>
<dbReference type="EMBL" id="VDMB01000004">
    <property type="protein sequence ID" value="TYT75447.1"/>
    <property type="molecule type" value="Genomic_DNA"/>
</dbReference>
<dbReference type="RefSeq" id="WP_139446953.1">
    <property type="nucleotide sequence ID" value="NZ_VDMB01000004.1"/>
</dbReference>
<dbReference type="SMART" id="SM00331">
    <property type="entry name" value="PP2C_SIG"/>
    <property type="match status" value="1"/>
</dbReference>
<dbReference type="SMART" id="SM00448">
    <property type="entry name" value="REC"/>
    <property type="match status" value="1"/>
</dbReference>
<sequence>MAAHILIAEDENHTRLGLSLILRKAGYRVSLAEDGLTALNFLRKAADEGPVVDLFLTDVQMPGLTGLELLDAMKREGLLTPTVAITGYGDKEMVVSLMRRGCQDYLDKPFTPEEVHSCIEGILAKQEENRDTLQNRDMERLRLDLESRQREMSSARQAHAALTRPPRPVKSLKICFLQHAYAEMGGDFLDFRETGTQCDILLADVAGHDMGASYHTVMLKAFFEDHPLRNGESLFKALNTHLASSGNDRMITALFLRVNLDEKRMSICNAAHPSPILLDLKTGTSSTLKATGDSIGLWPDAEFPETSHALIPGSRILMFTDGVSQTKRIDGPTGRRESLGEKRIMDLAVKHREKGLEDFLSAIWKEIMDFCRSKPSDDMLMVALEIP</sequence>
<keyword evidence="1" id="KW-0378">Hydrolase</keyword>
<evidence type="ECO:0000313" key="5">
    <source>
        <dbReference type="Proteomes" id="UP000321899"/>
    </source>
</evidence>
<name>A0A5Q4VGG3_9BACT</name>
<dbReference type="Pfam" id="PF07228">
    <property type="entry name" value="SpoIIE"/>
    <property type="match status" value="1"/>
</dbReference>
<dbReference type="GO" id="GO:0000160">
    <property type="term" value="P:phosphorelay signal transduction system"/>
    <property type="evidence" value="ECO:0007669"/>
    <property type="project" value="InterPro"/>
</dbReference>
<dbReference type="PROSITE" id="PS50110">
    <property type="entry name" value="RESPONSE_REGULATORY"/>
    <property type="match status" value="1"/>
</dbReference>
<evidence type="ECO:0000313" key="4">
    <source>
        <dbReference type="EMBL" id="TYT75447.1"/>
    </source>
</evidence>
<keyword evidence="2" id="KW-0597">Phosphoprotein</keyword>
<dbReference type="AlphaFoldDB" id="A0A5Q4VGG3"/>
<dbReference type="SUPFAM" id="SSF52172">
    <property type="entry name" value="CheY-like"/>
    <property type="match status" value="1"/>
</dbReference>
<dbReference type="Gene3D" id="3.60.40.10">
    <property type="entry name" value="PPM-type phosphatase domain"/>
    <property type="match status" value="1"/>
</dbReference>
<proteinExistence type="predicted"/>
<accession>A0A5Q4VGG3</accession>
<gene>
    <name evidence="4" type="ORF">FIM25_05045</name>
</gene>
<keyword evidence="5" id="KW-1185">Reference proteome</keyword>
<dbReference type="Pfam" id="PF00072">
    <property type="entry name" value="Response_reg"/>
    <property type="match status" value="1"/>
</dbReference>
<feature type="modified residue" description="4-aspartylphosphate" evidence="2">
    <location>
        <position position="58"/>
    </location>
</feature>
<dbReference type="PANTHER" id="PTHR43156">
    <property type="entry name" value="STAGE II SPORULATION PROTEIN E-RELATED"/>
    <property type="match status" value="1"/>
</dbReference>
<dbReference type="InterPro" id="IPR001789">
    <property type="entry name" value="Sig_transdc_resp-reg_receiver"/>
</dbReference>
<feature type="domain" description="Response regulatory" evidence="3">
    <location>
        <begin position="4"/>
        <end position="123"/>
    </location>
</feature>
<dbReference type="Proteomes" id="UP000321899">
    <property type="component" value="Unassembled WGS sequence"/>
</dbReference>
<dbReference type="InterPro" id="IPR001932">
    <property type="entry name" value="PPM-type_phosphatase-like_dom"/>
</dbReference>
<evidence type="ECO:0000256" key="1">
    <source>
        <dbReference type="ARBA" id="ARBA00022801"/>
    </source>
</evidence>
<organism evidence="4 5">
    <name type="scientific">Desulfobotulus mexicanus</name>
    <dbReference type="NCBI Taxonomy" id="2586642"/>
    <lineage>
        <taxon>Bacteria</taxon>
        <taxon>Pseudomonadati</taxon>
        <taxon>Thermodesulfobacteriota</taxon>
        <taxon>Desulfobacteria</taxon>
        <taxon>Desulfobacterales</taxon>
        <taxon>Desulfobacteraceae</taxon>
        <taxon>Desulfobotulus</taxon>
    </lineage>
</organism>
<dbReference type="GO" id="GO:0016791">
    <property type="term" value="F:phosphatase activity"/>
    <property type="evidence" value="ECO:0007669"/>
    <property type="project" value="TreeGrafter"/>
</dbReference>
<dbReference type="CDD" id="cd00156">
    <property type="entry name" value="REC"/>
    <property type="match status" value="1"/>
</dbReference>
<dbReference type="InterPro" id="IPR036457">
    <property type="entry name" value="PPM-type-like_dom_sf"/>
</dbReference>
<evidence type="ECO:0000259" key="3">
    <source>
        <dbReference type="PROSITE" id="PS50110"/>
    </source>
</evidence>
<dbReference type="InterPro" id="IPR011006">
    <property type="entry name" value="CheY-like_superfamily"/>
</dbReference>
<dbReference type="Gene3D" id="3.40.50.2300">
    <property type="match status" value="1"/>
</dbReference>
<evidence type="ECO:0000256" key="2">
    <source>
        <dbReference type="PROSITE-ProRule" id="PRU00169"/>
    </source>
</evidence>
<reference evidence="4 5" key="1">
    <citation type="submission" date="2019-06" db="EMBL/GenBank/DDBJ databases">
        <title>Desulfobotulus mexicanus sp. nov., a novel sulfate-reducing bacterium isolated from the sediment of an alkaline crater lake in Mexico.</title>
        <authorList>
            <person name="Hirschler-Rea A."/>
        </authorList>
    </citation>
    <scope>NUCLEOTIDE SEQUENCE [LARGE SCALE GENOMIC DNA]</scope>
    <source>
        <strain evidence="4 5">PAR22N</strain>
    </source>
</reference>